<dbReference type="EMBL" id="FO117609">
    <property type="protein sequence ID" value="CCG00476.1"/>
    <property type="molecule type" value="Genomic_DNA"/>
</dbReference>
<accession>H6RHG5</accession>
<reference evidence="7" key="1">
    <citation type="journal article" date="2012" name="Environ. Microbiol.">
        <title>Genomic content of uncultured Bacteroidetes from contrasting oceanic provinces in the North Atlantic Ocean.</title>
        <authorList>
            <person name="Gomez-Pereira P.R."/>
            <person name="Schuler M."/>
            <person name="Fuchs B.M."/>
            <person name="Bennke C."/>
            <person name="Teeling H."/>
            <person name="Waldmann J."/>
            <person name="Richter M."/>
            <person name="Barbe V."/>
            <person name="Bataille E."/>
            <person name="Glockner F.O."/>
            <person name="Amann R."/>
        </authorList>
    </citation>
    <scope>NUCLEOTIDE SEQUENCE</scope>
</reference>
<feature type="transmembrane region" description="Helical" evidence="6">
    <location>
        <begin position="142"/>
        <end position="171"/>
    </location>
</feature>
<evidence type="ECO:0000256" key="3">
    <source>
        <dbReference type="ARBA" id="ARBA00022960"/>
    </source>
</evidence>
<keyword evidence="5 6" id="KW-0472">Membrane</keyword>
<feature type="transmembrane region" description="Helical" evidence="6">
    <location>
        <begin position="355"/>
        <end position="376"/>
    </location>
</feature>
<feature type="transmembrane region" description="Helical" evidence="6">
    <location>
        <begin position="388"/>
        <end position="409"/>
    </location>
</feature>
<dbReference type="GO" id="GO:0015648">
    <property type="term" value="F:lipid-linked peptidoglycan transporter activity"/>
    <property type="evidence" value="ECO:0007669"/>
    <property type="project" value="TreeGrafter"/>
</dbReference>
<dbReference type="Pfam" id="PF01098">
    <property type="entry name" value="FTSW_RODA_SPOVE"/>
    <property type="match status" value="1"/>
</dbReference>
<proteinExistence type="predicted"/>
<dbReference type="GO" id="GO:0032153">
    <property type="term" value="C:cell division site"/>
    <property type="evidence" value="ECO:0007669"/>
    <property type="project" value="TreeGrafter"/>
</dbReference>
<evidence type="ECO:0000256" key="5">
    <source>
        <dbReference type="ARBA" id="ARBA00023136"/>
    </source>
</evidence>
<name>H6RHG5_9BACT</name>
<protein>
    <submittedName>
        <fullName evidence="7">Rod shape-determining protein RodA</fullName>
    </submittedName>
</protein>
<sequence length="417" mass="47516">MNRILKYDLISLITYGLLVTFGVINVYSSSYTESFTSIFDYTVLVGKQLIFLGISLIGALIIIFTKYKFFDNIAPIAYTLSLILLISLFFFGVERGGAKSWYILGPISFQPTEFAKVCTALFLSKFLSIIQTDLNKVRDIIIVGIIIFVPILLITLQPDPGSGLVFLAFIFPILREGLDLRFFYFGIIILSILVVTLIFNFFISSILLSTIFLLIILYRSRRRIRFNFIKLFISLLFLVSISFSTNYLFENILEQRHRDRINLILGKEIDDKGIGYNINQSKIAISNGGLFGTGFLEGTQTKGNFVPRQHTDYIFSTIGEEWGFLGTFSTIILFSILIIRITFRAEKQANHFRRIYCLCFSSLLFIHFFINIGMSIGLVPSVGIPLPFISYGGSSLLIFSIMFFIYLNFDSSRLKED</sequence>
<feature type="transmembrane region" description="Helical" evidence="6">
    <location>
        <begin position="7"/>
        <end position="28"/>
    </location>
</feature>
<evidence type="ECO:0000256" key="1">
    <source>
        <dbReference type="ARBA" id="ARBA00004141"/>
    </source>
</evidence>
<evidence type="ECO:0000313" key="7">
    <source>
        <dbReference type="EMBL" id="CCG00476.1"/>
    </source>
</evidence>
<dbReference type="NCBIfam" id="NF037961">
    <property type="entry name" value="RodA_shape"/>
    <property type="match status" value="1"/>
</dbReference>
<evidence type="ECO:0000256" key="4">
    <source>
        <dbReference type="ARBA" id="ARBA00022989"/>
    </source>
</evidence>
<dbReference type="GO" id="GO:0005886">
    <property type="term" value="C:plasma membrane"/>
    <property type="evidence" value="ECO:0007669"/>
    <property type="project" value="TreeGrafter"/>
</dbReference>
<evidence type="ECO:0000256" key="6">
    <source>
        <dbReference type="SAM" id="Phobius"/>
    </source>
</evidence>
<dbReference type="InterPro" id="IPR001182">
    <property type="entry name" value="FtsW/RodA"/>
</dbReference>
<dbReference type="GO" id="GO:0051301">
    <property type="term" value="P:cell division"/>
    <property type="evidence" value="ECO:0007669"/>
    <property type="project" value="InterPro"/>
</dbReference>
<comment type="subcellular location">
    <subcellularLocation>
        <location evidence="1">Membrane</location>
        <topology evidence="1">Multi-pass membrane protein</topology>
    </subcellularLocation>
</comment>
<feature type="transmembrane region" description="Helical" evidence="6">
    <location>
        <begin position="76"/>
        <end position="93"/>
    </location>
</feature>
<dbReference type="PANTHER" id="PTHR30474:SF1">
    <property type="entry name" value="PEPTIDOGLYCAN GLYCOSYLTRANSFERASE MRDB"/>
    <property type="match status" value="1"/>
</dbReference>
<organism evidence="7">
    <name type="scientific">uncultured Flavobacteriia bacterium</name>
    <dbReference type="NCBI Taxonomy" id="212695"/>
    <lineage>
        <taxon>Bacteria</taxon>
        <taxon>Pseudomonadati</taxon>
        <taxon>Bacteroidota</taxon>
        <taxon>Flavobacteriia</taxon>
        <taxon>environmental samples</taxon>
    </lineage>
</organism>
<dbReference type="GO" id="GO:0008360">
    <property type="term" value="P:regulation of cell shape"/>
    <property type="evidence" value="ECO:0007669"/>
    <property type="project" value="UniProtKB-KW"/>
</dbReference>
<keyword evidence="3" id="KW-0133">Cell shape</keyword>
<feature type="transmembrane region" description="Helical" evidence="6">
    <location>
        <begin position="322"/>
        <end position="343"/>
    </location>
</feature>
<feature type="transmembrane region" description="Helical" evidence="6">
    <location>
        <begin position="183"/>
        <end position="216"/>
    </location>
</feature>
<keyword evidence="4 6" id="KW-1133">Transmembrane helix</keyword>
<evidence type="ECO:0000256" key="2">
    <source>
        <dbReference type="ARBA" id="ARBA00022692"/>
    </source>
</evidence>
<keyword evidence="2 6" id="KW-0812">Transmembrane</keyword>
<gene>
    <name evidence="7" type="primary">rodA</name>
    <name evidence="7" type="ORF">VIS_S18DDB100002</name>
</gene>
<feature type="transmembrane region" description="Helical" evidence="6">
    <location>
        <begin position="48"/>
        <end position="64"/>
    </location>
</feature>
<dbReference type="AlphaFoldDB" id="H6RHG5"/>
<reference evidence="7" key="2">
    <citation type="submission" date="2012-02" db="EMBL/GenBank/DDBJ databases">
        <authorList>
            <person name="Genoscope - CEA"/>
        </authorList>
    </citation>
    <scope>NUCLEOTIDE SEQUENCE</scope>
</reference>
<feature type="transmembrane region" description="Helical" evidence="6">
    <location>
        <begin position="228"/>
        <end position="249"/>
    </location>
</feature>
<dbReference type="PANTHER" id="PTHR30474">
    <property type="entry name" value="CELL CYCLE PROTEIN"/>
    <property type="match status" value="1"/>
</dbReference>